<gene>
    <name evidence="1" type="ORF">rosag_14520</name>
</gene>
<keyword evidence="2" id="KW-1185">Reference proteome</keyword>
<evidence type="ECO:0000313" key="2">
    <source>
        <dbReference type="Proteomes" id="UP001161325"/>
    </source>
</evidence>
<evidence type="ECO:0000313" key="1">
    <source>
        <dbReference type="EMBL" id="GLC24939.1"/>
    </source>
</evidence>
<dbReference type="RefSeq" id="WP_284349382.1">
    <property type="nucleotide sequence ID" value="NZ_BRXS01000002.1"/>
</dbReference>
<dbReference type="Proteomes" id="UP001161325">
    <property type="component" value="Unassembled WGS sequence"/>
</dbReference>
<proteinExistence type="predicted"/>
<organism evidence="1 2">
    <name type="scientific">Roseisolibacter agri</name>
    <dbReference type="NCBI Taxonomy" id="2014610"/>
    <lineage>
        <taxon>Bacteria</taxon>
        <taxon>Pseudomonadati</taxon>
        <taxon>Gemmatimonadota</taxon>
        <taxon>Gemmatimonadia</taxon>
        <taxon>Gemmatimonadales</taxon>
        <taxon>Gemmatimonadaceae</taxon>
        <taxon>Roseisolibacter</taxon>
    </lineage>
</organism>
<comment type="caution">
    <text evidence="1">The sequence shown here is derived from an EMBL/GenBank/DDBJ whole genome shotgun (WGS) entry which is preliminary data.</text>
</comment>
<dbReference type="EMBL" id="BRXS01000002">
    <property type="protein sequence ID" value="GLC24939.1"/>
    <property type="molecule type" value="Genomic_DNA"/>
</dbReference>
<protein>
    <submittedName>
        <fullName evidence="1">Uncharacterized protein</fullName>
    </submittedName>
</protein>
<reference evidence="1" key="1">
    <citation type="submission" date="2022-08" db="EMBL/GenBank/DDBJ databases">
        <title>Draft genome sequencing of Roseisolibacter agri AW1220.</title>
        <authorList>
            <person name="Tobiishi Y."/>
            <person name="Tonouchi A."/>
        </authorList>
    </citation>
    <scope>NUCLEOTIDE SEQUENCE</scope>
    <source>
        <strain evidence="1">AW1220</strain>
    </source>
</reference>
<name>A0AA37Q216_9BACT</name>
<sequence>MYSTCIHCLAPLGRNDALETFPVGRRLAFDRARGRLWAVCVRCGRWNLAPIDDRWEAMEECERRFRDAHQRYGTDNVGLAGLPDGTELVRIGPALRPEVAVWRYGARLLRRRTPRRDAVVRATTALLGAGAHALRWLHATDRLVPDEERVLRLTAGLSGPGKRAERVLAIVPRDATSAHPGADTAILRRRHLASAQLVRPERGEPWQLEIDHELGPVRLSGAEGLRTGAKLLAAVNQFSGSAELVAAAVRKVDEAMQPDGYYRRVLDAAWRWQWGRGGGTGGAAVAVAHAPAATVATTDVVSLVEDLAVQLTGRSFWAHGGIGSAERIALLRMPAVDRLALEMVAHEEAERAALEVELAALTEAWRDAEEIAAIADAL</sequence>
<accession>A0AA37Q216</accession>
<dbReference type="AlphaFoldDB" id="A0AA37Q216"/>